<keyword evidence="7" id="KW-0256">Endoplasmic reticulum</keyword>
<dbReference type="InterPro" id="IPR013969">
    <property type="entry name" value="Oligosacch_biosynth_Alg14"/>
</dbReference>
<evidence type="ECO:0000256" key="9">
    <source>
        <dbReference type="ARBA" id="ARBA00023136"/>
    </source>
</evidence>
<gene>
    <name evidence="13" type="ORF">CPELLU_LOCUS5948</name>
</gene>
<evidence type="ECO:0000256" key="3">
    <source>
        <dbReference type="ARBA" id="ARBA00009731"/>
    </source>
</evidence>
<evidence type="ECO:0000256" key="1">
    <source>
        <dbReference type="ARBA" id="ARBA00004389"/>
    </source>
</evidence>
<evidence type="ECO:0000256" key="6">
    <source>
        <dbReference type="ARBA" id="ARBA00022692"/>
    </source>
</evidence>
<evidence type="ECO:0000256" key="5">
    <source>
        <dbReference type="ARBA" id="ARBA00017467"/>
    </source>
</evidence>
<evidence type="ECO:0000256" key="10">
    <source>
        <dbReference type="ARBA" id="ARBA00032062"/>
    </source>
</evidence>
<keyword evidence="6" id="KW-0812">Transmembrane</keyword>
<dbReference type="GO" id="GO:0006488">
    <property type="term" value="P:dolichol-linked oligosaccharide biosynthetic process"/>
    <property type="evidence" value="ECO:0007669"/>
    <property type="project" value="InterPro"/>
</dbReference>
<dbReference type="EMBL" id="CAJVQA010003563">
    <property type="protein sequence ID" value="CAG8577827.1"/>
    <property type="molecule type" value="Genomic_DNA"/>
</dbReference>
<dbReference type="Gene3D" id="3.40.50.2000">
    <property type="entry name" value="Glycogen Phosphorylase B"/>
    <property type="match status" value="1"/>
</dbReference>
<dbReference type="OrthoDB" id="2367041at2759"/>
<dbReference type="PANTHER" id="PTHR12154:SF4">
    <property type="entry name" value="UDP-N-ACETYLGLUCOSAMINE TRANSFERASE SUBUNIT ALG14 HOMOLOG"/>
    <property type="match status" value="1"/>
</dbReference>
<dbReference type="AlphaFoldDB" id="A0A9N9BVB6"/>
<evidence type="ECO:0000256" key="4">
    <source>
        <dbReference type="ARBA" id="ARBA00011335"/>
    </source>
</evidence>
<proteinExistence type="inferred from homology"/>
<feature type="region of interest" description="Disordered" evidence="12">
    <location>
        <begin position="142"/>
        <end position="187"/>
    </location>
</feature>
<reference evidence="13" key="1">
    <citation type="submission" date="2021-06" db="EMBL/GenBank/DDBJ databases">
        <authorList>
            <person name="Kallberg Y."/>
            <person name="Tangrot J."/>
            <person name="Rosling A."/>
        </authorList>
    </citation>
    <scope>NUCLEOTIDE SEQUENCE</scope>
    <source>
        <strain evidence="13">FL966</strain>
    </source>
</reference>
<feature type="compositionally biased region" description="Acidic residues" evidence="12">
    <location>
        <begin position="167"/>
        <end position="176"/>
    </location>
</feature>
<comment type="caution">
    <text evidence="13">The sequence shown here is derived from an EMBL/GenBank/DDBJ whole genome shotgun (WGS) entry which is preliminary data.</text>
</comment>
<feature type="compositionally biased region" description="Polar residues" evidence="12">
    <location>
        <begin position="143"/>
        <end position="152"/>
    </location>
</feature>
<feature type="region of interest" description="Disordered" evidence="12">
    <location>
        <begin position="87"/>
        <end position="113"/>
    </location>
</feature>
<dbReference type="GO" id="GO:0031965">
    <property type="term" value="C:nuclear membrane"/>
    <property type="evidence" value="ECO:0007669"/>
    <property type="project" value="UniProtKB-SubCell"/>
</dbReference>
<comment type="subunit">
    <text evidence="4">Heterodimer with ALG13 to form a functional enzyme.</text>
</comment>
<comment type="subcellular location">
    <subcellularLocation>
        <location evidence="1">Endoplasmic reticulum membrane</location>
        <topology evidence="1">Single-pass membrane protein</topology>
    </subcellularLocation>
    <subcellularLocation>
        <location evidence="2">Nucleus membrane</location>
        <topology evidence="2">Single-pass membrane protein</topology>
    </subcellularLocation>
</comment>
<evidence type="ECO:0000256" key="8">
    <source>
        <dbReference type="ARBA" id="ARBA00022989"/>
    </source>
</evidence>
<dbReference type="Proteomes" id="UP000789759">
    <property type="component" value="Unassembled WGS sequence"/>
</dbReference>
<feature type="coiled-coil region" evidence="11">
    <location>
        <begin position="523"/>
        <end position="748"/>
    </location>
</feature>
<evidence type="ECO:0000256" key="11">
    <source>
        <dbReference type="SAM" id="Coils"/>
    </source>
</evidence>
<accession>A0A9N9BVB6</accession>
<protein>
    <recommendedName>
        <fullName evidence="5">UDP-N-acetylglucosamine transferase subunit ALG14</fullName>
    </recommendedName>
    <alternativeName>
        <fullName evidence="10">Asparagine-linked glycosylation protein 14</fullName>
    </alternativeName>
</protein>
<evidence type="ECO:0000256" key="2">
    <source>
        <dbReference type="ARBA" id="ARBA00004590"/>
    </source>
</evidence>
<keyword evidence="14" id="KW-1185">Reference proteome</keyword>
<comment type="similarity">
    <text evidence="3">Belongs to the ALG14 family.</text>
</comment>
<dbReference type="Pfam" id="PF08660">
    <property type="entry name" value="Alg14"/>
    <property type="match status" value="1"/>
</dbReference>
<dbReference type="GO" id="GO:0004577">
    <property type="term" value="F:N-acetylglucosaminyldiphosphodolichol N-acetylglucosaminyltransferase activity"/>
    <property type="evidence" value="ECO:0007669"/>
    <property type="project" value="TreeGrafter"/>
</dbReference>
<dbReference type="PANTHER" id="PTHR12154">
    <property type="entry name" value="GLYCOSYL TRANSFERASE-RELATED"/>
    <property type="match status" value="1"/>
</dbReference>
<feature type="coiled-coil region" evidence="11">
    <location>
        <begin position="384"/>
        <end position="488"/>
    </location>
</feature>
<keyword evidence="8" id="KW-1133">Transmembrane helix</keyword>
<organism evidence="13 14">
    <name type="scientific">Cetraspora pellucida</name>
    <dbReference type="NCBI Taxonomy" id="1433469"/>
    <lineage>
        <taxon>Eukaryota</taxon>
        <taxon>Fungi</taxon>
        <taxon>Fungi incertae sedis</taxon>
        <taxon>Mucoromycota</taxon>
        <taxon>Glomeromycotina</taxon>
        <taxon>Glomeromycetes</taxon>
        <taxon>Diversisporales</taxon>
        <taxon>Gigasporaceae</taxon>
        <taxon>Cetraspora</taxon>
    </lineage>
</organism>
<dbReference type="GO" id="GO:0043541">
    <property type="term" value="C:UDP-N-acetylglucosamine transferase complex"/>
    <property type="evidence" value="ECO:0007669"/>
    <property type="project" value="TreeGrafter"/>
</dbReference>
<evidence type="ECO:0000256" key="7">
    <source>
        <dbReference type="ARBA" id="ARBA00022824"/>
    </source>
</evidence>
<name>A0A9N9BVB6_9GLOM</name>
<keyword evidence="11" id="KW-0175">Coiled coil</keyword>
<evidence type="ECO:0000313" key="14">
    <source>
        <dbReference type="Proteomes" id="UP000789759"/>
    </source>
</evidence>
<evidence type="ECO:0000256" key="12">
    <source>
        <dbReference type="SAM" id="MobiDB-lite"/>
    </source>
</evidence>
<keyword evidence="9" id="KW-0472">Membrane</keyword>
<evidence type="ECO:0000313" key="13">
    <source>
        <dbReference type="EMBL" id="CAG8577827.1"/>
    </source>
</evidence>
<sequence length="931" mass="108550">MKLRTRSPAIRRLDYFIFNIPNLINFPEDKDIFDIPSVNQNLDKADQSSKMQHDEIDVSLLSENNERYYTPTQSVCRRVELNDGSSYFDTPRPLSGNHENQHDYGSPTPKSSLSYQIDLTEDRKDIFNSNEKRPSFMEDFTELSESGNNFQESPEDEVRCESVANETNEEYSPNDEGDVHPQDVSFDPNAEMEDVSLKHKQDIQGTSDSDAYSSQIDEVQKTLDTNMKNALSEFEECVNANIQEKFDNFNKNTQQYIESKVKDEILKSLKSNDDNISFINNMESIIDTKVDKYIHELGLKFDDKSDVKRIDDENGKEINHKKSVIEGKDSQNCELAYKLLDSENDIKVKYSEIDKKISNVEISLKKFQENNFKPEVTQSKINEYPDFNNEFRNLQDLNKETEQRVQIIENNIDKLKQEVECLELKAKINELLENKFKEYNGKINGTEEAVIGLENKYQELSVQTTKILDSIKKEVDEVDVQIDALKKRDESIEELILKEIQECENGILSRLKEDREAKLAQMITAVKEEAAKVMERVDILEASDNTLSNILKENEEKIMKMIEDVKMATDKIIQEQIREAIKKYTSEYDETVEQRILEAVQQYEERVNKLEDTSCELENIFTEEIKTSKEDKLRSFEEDNQKLKESKREYKEKLLEKDMEIQELKVTVASNHSSVIRLEEDKASLERKVSDLKTERKQLENKIKDYENKFHEADRRYRTKILANEEDLKHLKQEVERCEKLAQKVGSETVRYRRLLNFVAILCGHTMEMIQLLREVDFNSLYQPRIYIVAQGDHLSSDKIRAFERHKGGTENVDFLVKIIPRSRNVGQSWLSTPFSVFNALFSCIKIILLDLPDLIICNGPGSCIPVCVISYIPRILGIKWIKLIYVESFARVRTLSLSGKLLLRFVDRFIVQWPYLEQKYPQAEYRGMLV</sequence>